<dbReference type="GO" id="GO:0005737">
    <property type="term" value="C:cytoplasm"/>
    <property type="evidence" value="ECO:0007669"/>
    <property type="project" value="TreeGrafter"/>
</dbReference>
<sequence length="415" mass="46051">MGKNCVVIGGGIIGLCTAYYLLKEGHKVTVLEKGNMAGGASYVNAGYITPSHFIPLSSPGIITKGLKWMLNNQSPFYVKPRLERNFLNWAWAFKKSATSFKVQQAIPVLKDINLFSRALYEEMQESGDFSFSYARKGLLMCYKTEHGEREEHEVAEIAKKEGMGIRHYSTAELAKEFPKANYNVTGAFYYDTDAHMTPDDFMQQLREFLERAGVDIHQNCEVKGFEENGEMIQKVTTSNGSFEVEELILAAGTWTPFLAKKLNISVSIEAGKGYSFDIKRPTGIEIPSILTEAKVAVAPMDGFTRFAGTMELGGINNQVNPNRVNAIALAAENYFDQLQISSEERNSARSGLRPCSPDGLPYIGRPKKWKNLIINSGHAMMGWSLGPASGKLVSQIIDKKSTSLDMASFNPDRKF</sequence>
<dbReference type="EC" id="1.4.99.6" evidence="2"/>
<keyword evidence="1 2" id="KW-0560">Oxidoreductase</keyword>
<protein>
    <submittedName>
        <fullName evidence="2">D-amino acid dehydrogenase family protein in hydroxy-L-proline catabolic cluster</fullName>
        <ecNumber evidence="2">1.4.99.6</ecNumber>
    </submittedName>
</protein>
<dbReference type="RefSeq" id="WP_083643193.1">
    <property type="nucleotide sequence ID" value="NZ_AMRU01000003.1"/>
</dbReference>
<dbReference type="Gene3D" id="3.50.50.60">
    <property type="entry name" value="FAD/NAD(P)-binding domain"/>
    <property type="match status" value="2"/>
</dbReference>
<dbReference type="SUPFAM" id="SSF51905">
    <property type="entry name" value="FAD/NAD(P)-binding domain"/>
    <property type="match status" value="1"/>
</dbReference>
<dbReference type="PANTHER" id="PTHR13847:SF289">
    <property type="entry name" value="GLYCINE OXIDASE"/>
    <property type="match status" value="1"/>
</dbReference>
<dbReference type="Gene3D" id="3.30.9.10">
    <property type="entry name" value="D-Amino Acid Oxidase, subunit A, domain 2"/>
    <property type="match status" value="1"/>
</dbReference>
<evidence type="ECO:0000256" key="1">
    <source>
        <dbReference type="ARBA" id="ARBA00023002"/>
    </source>
</evidence>
<dbReference type="STRING" id="1229726.GRFL_0579"/>
<dbReference type="InterPro" id="IPR006076">
    <property type="entry name" value="FAD-dep_OxRdtase"/>
</dbReference>
<dbReference type="SUPFAM" id="SSF54373">
    <property type="entry name" value="FAD-linked reductases, C-terminal domain"/>
    <property type="match status" value="1"/>
</dbReference>
<name>A0A1L7I290_9FLAO</name>
<dbReference type="EMBL" id="CP016359">
    <property type="protein sequence ID" value="APU67303.1"/>
    <property type="molecule type" value="Genomic_DNA"/>
</dbReference>
<reference evidence="2 3" key="1">
    <citation type="submission" date="2016-07" db="EMBL/GenBank/DDBJ databases">
        <title>Multi-omics approach to identify versatile polysaccharide utilization systems of a marine flavobacterium Gramella flava.</title>
        <authorList>
            <person name="Tang K."/>
        </authorList>
    </citation>
    <scope>NUCLEOTIDE SEQUENCE [LARGE SCALE GENOMIC DNA]</scope>
    <source>
        <strain evidence="2 3">JLT2011</strain>
    </source>
</reference>
<accession>A0A1L7I290</accession>
<gene>
    <name evidence="2" type="ORF">GRFL_0579</name>
</gene>
<proteinExistence type="predicted"/>
<keyword evidence="3" id="KW-1185">Reference proteome</keyword>
<evidence type="ECO:0000313" key="3">
    <source>
        <dbReference type="Proteomes" id="UP000186230"/>
    </source>
</evidence>
<dbReference type="Proteomes" id="UP000186230">
    <property type="component" value="Chromosome"/>
</dbReference>
<dbReference type="GO" id="GO:0016491">
    <property type="term" value="F:oxidoreductase activity"/>
    <property type="evidence" value="ECO:0007669"/>
    <property type="project" value="UniProtKB-KW"/>
</dbReference>
<organism evidence="2 3">
    <name type="scientific">Christiangramia flava JLT2011</name>
    <dbReference type="NCBI Taxonomy" id="1229726"/>
    <lineage>
        <taxon>Bacteria</taxon>
        <taxon>Pseudomonadati</taxon>
        <taxon>Bacteroidota</taxon>
        <taxon>Flavobacteriia</taxon>
        <taxon>Flavobacteriales</taxon>
        <taxon>Flavobacteriaceae</taxon>
        <taxon>Christiangramia</taxon>
    </lineage>
</organism>
<evidence type="ECO:0000313" key="2">
    <source>
        <dbReference type="EMBL" id="APU67303.1"/>
    </source>
</evidence>
<dbReference type="PANTHER" id="PTHR13847">
    <property type="entry name" value="SARCOSINE DEHYDROGENASE-RELATED"/>
    <property type="match status" value="1"/>
</dbReference>
<dbReference type="AlphaFoldDB" id="A0A1L7I290"/>
<dbReference type="Pfam" id="PF01266">
    <property type="entry name" value="DAO"/>
    <property type="match status" value="1"/>
</dbReference>
<dbReference type="KEGG" id="gfl:GRFL_0579"/>
<dbReference type="OrthoDB" id="9794226at2"/>
<dbReference type="InterPro" id="IPR036188">
    <property type="entry name" value="FAD/NAD-bd_sf"/>
</dbReference>